<dbReference type="AlphaFoldDB" id="A0A2B4RU15"/>
<dbReference type="SUPFAM" id="SSF52540">
    <property type="entry name" value="P-loop containing nucleoside triphosphate hydrolases"/>
    <property type="match status" value="1"/>
</dbReference>
<evidence type="ECO:0000313" key="2">
    <source>
        <dbReference type="EMBL" id="PFX20309.1"/>
    </source>
</evidence>
<dbReference type="Proteomes" id="UP000225706">
    <property type="component" value="Unassembled WGS sequence"/>
</dbReference>
<dbReference type="PANTHER" id="PTHR35558:SF1">
    <property type="entry name" value="ENDONUCLEASE_EXONUCLEASE_PHOSPHATASE DOMAIN-CONTAINING PROTEIN"/>
    <property type="match status" value="1"/>
</dbReference>
<organism evidence="2 3">
    <name type="scientific">Stylophora pistillata</name>
    <name type="common">Smooth cauliflower coral</name>
    <dbReference type="NCBI Taxonomy" id="50429"/>
    <lineage>
        <taxon>Eukaryota</taxon>
        <taxon>Metazoa</taxon>
        <taxon>Cnidaria</taxon>
        <taxon>Anthozoa</taxon>
        <taxon>Hexacorallia</taxon>
        <taxon>Scleractinia</taxon>
        <taxon>Astrocoeniina</taxon>
        <taxon>Pocilloporidae</taxon>
        <taxon>Stylophora</taxon>
    </lineage>
</organism>
<sequence>MAKQSMTTIGSEISSIPAYVLARGPVGLEAYRRALETGKTYDRRIKIMLIGQDRSGKTSLRRYLRGETFNEQEPSTDGIVMIPSIKNAGTGAWKNPADLETTSAFHHKFAEVVTQFTEETQETLSDLLTRETSESIESNNPRHLENISKEDIQSNTGQNSRHIEDTSKKDIQRNTGRKTLEKYLFKSSALSTSFFSCLALVGDYSLHTRFDAQERLVVSIPGSSISGTPTGSSVSTVASSSANHMSGASVPSSGMFALPSFVTTFTPVSALSVWSSTRFVAPIASRITSTSVLSSKPSLLCLASLPMAEKAFIVGLDHAPIPAKLVRKIVEGQFVELADLFTANLRAEEQEPQTFLEGKLVVSSSKHRQVEIKDILTWTEAFAIFQLVMCTSHPQQWIDLTK</sequence>
<dbReference type="OrthoDB" id="5964455at2759"/>
<name>A0A2B4RU15_STYPI</name>
<feature type="region of interest" description="Disordered" evidence="1">
    <location>
        <begin position="123"/>
        <end position="171"/>
    </location>
</feature>
<proteinExistence type="predicted"/>
<dbReference type="PANTHER" id="PTHR35558">
    <property type="entry name" value="SGNH_HYDRO DOMAIN-CONTAINING PROTEIN"/>
    <property type="match status" value="1"/>
</dbReference>
<feature type="compositionally biased region" description="Basic and acidic residues" evidence="1">
    <location>
        <begin position="140"/>
        <end position="152"/>
    </location>
</feature>
<dbReference type="InterPro" id="IPR027417">
    <property type="entry name" value="P-loop_NTPase"/>
</dbReference>
<dbReference type="EMBL" id="LSMT01000322">
    <property type="protein sequence ID" value="PFX20309.1"/>
    <property type="molecule type" value="Genomic_DNA"/>
</dbReference>
<accession>A0A2B4RU15</accession>
<evidence type="ECO:0000256" key="1">
    <source>
        <dbReference type="SAM" id="MobiDB-lite"/>
    </source>
</evidence>
<reference evidence="3" key="1">
    <citation type="journal article" date="2017" name="bioRxiv">
        <title>Comparative analysis of the genomes of Stylophora pistillata and Acropora digitifera provides evidence for extensive differences between species of corals.</title>
        <authorList>
            <person name="Voolstra C.R."/>
            <person name="Li Y."/>
            <person name="Liew Y.J."/>
            <person name="Baumgarten S."/>
            <person name="Zoccola D."/>
            <person name="Flot J.-F."/>
            <person name="Tambutte S."/>
            <person name="Allemand D."/>
            <person name="Aranda M."/>
        </authorList>
    </citation>
    <scope>NUCLEOTIDE SEQUENCE [LARGE SCALE GENOMIC DNA]</scope>
</reference>
<gene>
    <name evidence="2" type="ORF">AWC38_SpisGene15236</name>
</gene>
<evidence type="ECO:0000313" key="3">
    <source>
        <dbReference type="Proteomes" id="UP000225706"/>
    </source>
</evidence>
<dbReference type="Gene3D" id="3.40.50.300">
    <property type="entry name" value="P-loop containing nucleotide triphosphate hydrolases"/>
    <property type="match status" value="1"/>
</dbReference>
<comment type="caution">
    <text evidence="2">The sequence shown here is derived from an EMBL/GenBank/DDBJ whole genome shotgun (WGS) entry which is preliminary data.</text>
</comment>
<protein>
    <submittedName>
        <fullName evidence="2">Uncharacterized protein</fullName>
    </submittedName>
</protein>
<keyword evidence="3" id="KW-1185">Reference proteome</keyword>
<feature type="compositionally biased region" description="Basic and acidic residues" evidence="1">
    <location>
        <begin position="161"/>
        <end position="171"/>
    </location>
</feature>